<evidence type="ECO:0008006" key="2">
    <source>
        <dbReference type="Google" id="ProtNLM"/>
    </source>
</evidence>
<name>A0A0F8WMU1_9ZZZZ</name>
<accession>A0A0F8WMU1</accession>
<dbReference type="AlphaFoldDB" id="A0A0F8WMU1"/>
<evidence type="ECO:0000313" key="1">
    <source>
        <dbReference type="EMBL" id="KKK58003.1"/>
    </source>
</evidence>
<protein>
    <recommendedName>
        <fullName evidence="2">DUF4878 domain-containing protein</fullName>
    </recommendedName>
</protein>
<dbReference type="EMBL" id="LAZR01064195">
    <property type="protein sequence ID" value="KKK58003.1"/>
    <property type="molecule type" value="Genomic_DNA"/>
</dbReference>
<dbReference type="PROSITE" id="PS51257">
    <property type="entry name" value="PROKAR_LIPOPROTEIN"/>
    <property type="match status" value="1"/>
</dbReference>
<sequence length="138" mass="15741">MKKLITMLTVLAFFFFVGLMGCSNSMSPGETTKNFINLIFSNNLLDAYTYLSPSDKENYSPKEFVGLMTDPTTLQGFEFNIDIIIDSVQIKSMDSIIVCITHSKVSHKTSRIFEAPRQTHVQLVKFGDKWFISLKPWN</sequence>
<reference evidence="1" key="1">
    <citation type="journal article" date="2015" name="Nature">
        <title>Complex archaea that bridge the gap between prokaryotes and eukaryotes.</title>
        <authorList>
            <person name="Spang A."/>
            <person name="Saw J.H."/>
            <person name="Jorgensen S.L."/>
            <person name="Zaremba-Niedzwiedzka K."/>
            <person name="Martijn J."/>
            <person name="Lind A.E."/>
            <person name="van Eijk R."/>
            <person name="Schleper C."/>
            <person name="Guy L."/>
            <person name="Ettema T.J."/>
        </authorList>
    </citation>
    <scope>NUCLEOTIDE SEQUENCE</scope>
</reference>
<proteinExistence type="predicted"/>
<comment type="caution">
    <text evidence="1">The sequence shown here is derived from an EMBL/GenBank/DDBJ whole genome shotgun (WGS) entry which is preliminary data.</text>
</comment>
<organism evidence="1">
    <name type="scientific">marine sediment metagenome</name>
    <dbReference type="NCBI Taxonomy" id="412755"/>
    <lineage>
        <taxon>unclassified sequences</taxon>
        <taxon>metagenomes</taxon>
        <taxon>ecological metagenomes</taxon>
    </lineage>
</organism>
<gene>
    <name evidence="1" type="ORF">LCGC14_3048800</name>
</gene>